<reference evidence="1" key="1">
    <citation type="submission" date="2023-04" db="EMBL/GenBank/DDBJ databases">
        <title>Ambrosiozyma monospora NBRC 10751.</title>
        <authorList>
            <person name="Ichikawa N."/>
            <person name="Sato H."/>
            <person name="Tonouchi N."/>
        </authorList>
    </citation>
    <scope>NUCLEOTIDE SEQUENCE</scope>
    <source>
        <strain evidence="1">NBRC 10751</strain>
    </source>
</reference>
<comment type="caution">
    <text evidence="1">The sequence shown here is derived from an EMBL/GenBank/DDBJ whole genome shotgun (WGS) entry which is preliminary data.</text>
</comment>
<keyword evidence="2" id="KW-1185">Reference proteome</keyword>
<evidence type="ECO:0000313" key="2">
    <source>
        <dbReference type="Proteomes" id="UP001165064"/>
    </source>
</evidence>
<organism evidence="1 2">
    <name type="scientific">Ambrosiozyma monospora</name>
    <name type="common">Yeast</name>
    <name type="synonym">Endomycopsis monosporus</name>
    <dbReference type="NCBI Taxonomy" id="43982"/>
    <lineage>
        <taxon>Eukaryota</taxon>
        <taxon>Fungi</taxon>
        <taxon>Dikarya</taxon>
        <taxon>Ascomycota</taxon>
        <taxon>Saccharomycotina</taxon>
        <taxon>Pichiomycetes</taxon>
        <taxon>Pichiales</taxon>
        <taxon>Pichiaceae</taxon>
        <taxon>Ambrosiozyma</taxon>
    </lineage>
</organism>
<sequence>MATTTPEYPYYHPSPSSSSIPSTASPSPSSSTTSSSSSTNANPHSHSQYYDDESLPELTDDESSDSDSSDAESDSSDCSSLDNINLRDTIPNIKFEFEQVATLTLKIISIKIISLLHSQHQHQSHQYSDAHKNRHTKQQKAAQRQQAQKLLELRQKQQVFQMLKQLLIRSRLSMDQLLKNLCILQKIATAYTTSSTTDGTASWQFGDLQKQIVNAFVLGSSSSSSSTGDFKLQSWSKITGCPMHQLSHNLNKVVHQFTSTSTPGAGMTIIDELCHVSDDELLSLKKELKLEVVKFVKFC</sequence>
<gene>
    <name evidence="1" type="ORF">Amon02_001133800</name>
</gene>
<name>A0ACB5U4K4_AMBMO</name>
<dbReference type="Proteomes" id="UP001165064">
    <property type="component" value="Unassembled WGS sequence"/>
</dbReference>
<dbReference type="EMBL" id="BSXS01012288">
    <property type="protein sequence ID" value="GMF02051.1"/>
    <property type="molecule type" value="Genomic_DNA"/>
</dbReference>
<proteinExistence type="predicted"/>
<accession>A0ACB5U4K4</accession>
<evidence type="ECO:0000313" key="1">
    <source>
        <dbReference type="EMBL" id="GMF02051.1"/>
    </source>
</evidence>
<protein>
    <submittedName>
        <fullName evidence="1">Unnamed protein product</fullName>
    </submittedName>
</protein>